<dbReference type="RefSeq" id="WP_263722553.1">
    <property type="nucleotide sequence ID" value="NZ_JAOWLA010000014.1"/>
</dbReference>
<gene>
    <name evidence="1" type="ORF">OE647_14990</name>
</gene>
<dbReference type="SUPFAM" id="SSF55729">
    <property type="entry name" value="Acyl-CoA N-acyltransferases (Nat)"/>
    <property type="match status" value="1"/>
</dbReference>
<protein>
    <recommendedName>
        <fullName evidence="3">N-acetyltransferase domain-containing protein</fullName>
    </recommendedName>
</protein>
<dbReference type="Proteomes" id="UP001652503">
    <property type="component" value="Unassembled WGS sequence"/>
</dbReference>
<comment type="caution">
    <text evidence="1">The sequence shown here is derived from an EMBL/GenBank/DDBJ whole genome shotgun (WGS) entry which is preliminary data.</text>
</comment>
<keyword evidence="2" id="KW-1185">Reference proteome</keyword>
<evidence type="ECO:0000313" key="1">
    <source>
        <dbReference type="EMBL" id="MCV2866027.1"/>
    </source>
</evidence>
<dbReference type="EMBL" id="JAOWLA010000014">
    <property type="protein sequence ID" value="MCV2866027.1"/>
    <property type="molecule type" value="Genomic_DNA"/>
</dbReference>
<organism evidence="1 2">
    <name type="scientific">Albidovulum sediminicola</name>
    <dbReference type="NCBI Taxonomy" id="2984331"/>
    <lineage>
        <taxon>Bacteria</taxon>
        <taxon>Pseudomonadati</taxon>
        <taxon>Pseudomonadota</taxon>
        <taxon>Alphaproteobacteria</taxon>
        <taxon>Rhodobacterales</taxon>
        <taxon>Paracoccaceae</taxon>
        <taxon>Albidovulum</taxon>
    </lineage>
</organism>
<proteinExistence type="predicted"/>
<accession>A0ABT2Z4L3</accession>
<evidence type="ECO:0008006" key="3">
    <source>
        <dbReference type="Google" id="ProtNLM"/>
    </source>
</evidence>
<reference evidence="1 2" key="1">
    <citation type="submission" date="2022-10" db="EMBL/GenBank/DDBJ databases">
        <title>Defluviimonas sp. nov., isolated from ocean surface water.</title>
        <authorList>
            <person name="He W."/>
            <person name="Wang L."/>
            <person name="Zhang D.-F."/>
        </authorList>
    </citation>
    <scope>NUCLEOTIDE SEQUENCE [LARGE SCALE GENOMIC DNA]</scope>
    <source>
        <strain evidence="1 2">WL0075</strain>
    </source>
</reference>
<name>A0ABT2Z4L3_9RHOB</name>
<evidence type="ECO:0000313" key="2">
    <source>
        <dbReference type="Proteomes" id="UP001652503"/>
    </source>
</evidence>
<dbReference type="Gene3D" id="3.40.630.30">
    <property type="match status" value="1"/>
</dbReference>
<dbReference type="InterPro" id="IPR016181">
    <property type="entry name" value="Acyl_CoA_acyltransferase"/>
</dbReference>
<sequence length="105" mass="11654">MLVLMDIASAGFVRALFAKSAPSGTPVEGYTVSRMNGADSALSYSKLWVADTRRGPRGICLTVWDANVAAQAFYRKLGYRYGGKRSVVRRDWSAPYAEWLLMLKD</sequence>